<reference evidence="1 2" key="1">
    <citation type="journal article" date="2015" name="Int J Genomics">
        <title>Comparative Genomics Revealed Genetic Diversity and Species/Strain-Level Differences in Carbohydrate Metabolism of Three Probiotic Bifidobacterial Species.</title>
        <authorList>
            <person name="Odamaki T."/>
            <person name="Horigome A."/>
            <person name="Sugahara H."/>
            <person name="Hashikura N."/>
            <person name="Minami J."/>
            <person name="Xiao J.Z."/>
            <person name="Abe F."/>
        </authorList>
    </citation>
    <scope>NUCLEOTIDE SEQUENCE [LARGE SCALE GENOMIC DNA]</scope>
    <source>
        <strain evidence="1 2">MCC 0483</strain>
    </source>
</reference>
<protein>
    <submittedName>
        <fullName evidence="1">Uncharacterized protein</fullName>
    </submittedName>
</protein>
<dbReference type="EMBL" id="AWFK01000003">
    <property type="protein sequence ID" value="KOA51643.1"/>
    <property type="molecule type" value="Genomic_DNA"/>
</dbReference>
<comment type="caution">
    <text evidence="1">The sequence shown here is derived from an EMBL/GenBank/DDBJ whole genome shotgun (WGS) entry which is preliminary data.</text>
</comment>
<accession>A0AB34TB37</accession>
<name>A0AB34TB37_9BIFI</name>
<proteinExistence type="predicted"/>
<dbReference type="AlphaFoldDB" id="A0AB34TB37"/>
<dbReference type="Proteomes" id="UP000037239">
    <property type="component" value="Unassembled WGS sequence"/>
</dbReference>
<sequence>MAGSLGVGADMAGIGLSAKEHRKIIDAQWVNTGIVKGCEVTGRSDMRYQVSEGVAVCQRLTTDGKTLSVWAGGPTPEVPAADSANPRIDCVYMIAYNQPENKDDPNTQTAIKVAVGTPATNPALPALPAGATPLRYMRLPAKAISTQSATAARSPDYAIPYGANIGRLARAQITQNWELSGSNWQSKCKTSFSLPTDRQLHLFCYMNFSAKGSNGGTDTSKVSEVRVKFRIDGNDVGPVFNFPSWGAWESHTADCIVNCGRGNHTVEALMFIGYGQPAQFHYTGDGNHWVGCLLEVHDAGPDR</sequence>
<evidence type="ECO:0000313" key="2">
    <source>
        <dbReference type="Proteomes" id="UP000037239"/>
    </source>
</evidence>
<gene>
    <name evidence="1" type="ORF">BAAM0483_01340</name>
</gene>
<organism evidence="1 2">
    <name type="scientific">Bifidobacterium animalis subsp. animalis MCC 0483</name>
    <dbReference type="NCBI Taxonomy" id="1365955"/>
    <lineage>
        <taxon>Bacteria</taxon>
        <taxon>Bacillati</taxon>
        <taxon>Actinomycetota</taxon>
        <taxon>Actinomycetes</taxon>
        <taxon>Bifidobacteriales</taxon>
        <taxon>Bifidobacteriaceae</taxon>
        <taxon>Bifidobacterium</taxon>
    </lineage>
</organism>
<evidence type="ECO:0000313" key="1">
    <source>
        <dbReference type="EMBL" id="KOA51643.1"/>
    </source>
</evidence>
<dbReference type="RefSeq" id="WP_052825774.1">
    <property type="nucleotide sequence ID" value="NZ_AWFK01000003.1"/>
</dbReference>